<name>A0A2W4ZP09_9CYAN</name>
<dbReference type="Pfam" id="PF00639">
    <property type="entry name" value="Rotamase"/>
    <property type="match status" value="1"/>
</dbReference>
<evidence type="ECO:0000256" key="2">
    <source>
        <dbReference type="ARBA" id="ARBA00013194"/>
    </source>
</evidence>
<protein>
    <recommendedName>
        <fullName evidence="2">peptidylprolyl isomerase</fullName>
        <ecNumber evidence="2">5.2.1.8</ecNumber>
    </recommendedName>
</protein>
<keyword evidence="5 6" id="KW-0413">Isomerase</keyword>
<dbReference type="EMBL" id="QBMP01000010">
    <property type="protein sequence ID" value="PZO60371.1"/>
    <property type="molecule type" value="Genomic_DNA"/>
</dbReference>
<feature type="domain" description="PpiC" evidence="7">
    <location>
        <begin position="111"/>
        <end position="203"/>
    </location>
</feature>
<comment type="catalytic activity">
    <reaction evidence="1">
        <text>[protein]-peptidylproline (omega=180) = [protein]-peptidylproline (omega=0)</text>
        <dbReference type="Rhea" id="RHEA:16237"/>
        <dbReference type="Rhea" id="RHEA-COMP:10747"/>
        <dbReference type="Rhea" id="RHEA-COMP:10748"/>
        <dbReference type="ChEBI" id="CHEBI:83833"/>
        <dbReference type="ChEBI" id="CHEBI:83834"/>
        <dbReference type="EC" id="5.2.1.8"/>
    </reaction>
</comment>
<dbReference type="InterPro" id="IPR000297">
    <property type="entry name" value="PPIase_PpiC"/>
</dbReference>
<comment type="caution">
    <text evidence="8">The sequence shown here is derived from an EMBL/GenBank/DDBJ whole genome shotgun (WGS) entry which is preliminary data.</text>
</comment>
<proteinExistence type="predicted"/>
<evidence type="ECO:0000256" key="1">
    <source>
        <dbReference type="ARBA" id="ARBA00000971"/>
    </source>
</evidence>
<reference evidence="8 9" key="2">
    <citation type="submission" date="2018-06" db="EMBL/GenBank/DDBJ databases">
        <title>Metagenomic assembly of (sub)arctic Cyanobacteria and their associated microbiome from non-axenic cultures.</title>
        <authorList>
            <person name="Baurain D."/>
        </authorList>
    </citation>
    <scope>NUCLEOTIDE SEQUENCE [LARGE SCALE GENOMIC DNA]</scope>
    <source>
        <strain evidence="8">ULC027bin1</strain>
    </source>
</reference>
<keyword evidence="3" id="KW-0732">Signal</keyword>
<evidence type="ECO:0000256" key="6">
    <source>
        <dbReference type="PROSITE-ProRule" id="PRU00278"/>
    </source>
</evidence>
<dbReference type="InterPro" id="IPR050245">
    <property type="entry name" value="PrsA_foldase"/>
</dbReference>
<keyword evidence="4 6" id="KW-0697">Rotamase</keyword>
<dbReference type="PANTHER" id="PTHR47245">
    <property type="entry name" value="PEPTIDYLPROLYL ISOMERASE"/>
    <property type="match status" value="1"/>
</dbReference>
<dbReference type="EC" id="5.2.1.8" evidence="2"/>
<gene>
    <name evidence="8" type="ORF">DCF15_02070</name>
</gene>
<dbReference type="PANTHER" id="PTHR47245:SF1">
    <property type="entry name" value="FOLDASE PROTEIN PRSA"/>
    <property type="match status" value="1"/>
</dbReference>
<evidence type="ECO:0000313" key="8">
    <source>
        <dbReference type="EMBL" id="PZO60371.1"/>
    </source>
</evidence>
<dbReference type="GO" id="GO:0003755">
    <property type="term" value="F:peptidyl-prolyl cis-trans isomerase activity"/>
    <property type="evidence" value="ECO:0007669"/>
    <property type="project" value="UniProtKB-KW"/>
</dbReference>
<evidence type="ECO:0000256" key="3">
    <source>
        <dbReference type="ARBA" id="ARBA00022729"/>
    </source>
</evidence>
<dbReference type="Proteomes" id="UP000249794">
    <property type="component" value="Unassembled WGS sequence"/>
</dbReference>
<dbReference type="InterPro" id="IPR046357">
    <property type="entry name" value="PPIase_dom_sf"/>
</dbReference>
<dbReference type="AlphaFoldDB" id="A0A2W4ZP09"/>
<dbReference type="SUPFAM" id="SSF54534">
    <property type="entry name" value="FKBP-like"/>
    <property type="match status" value="1"/>
</dbReference>
<dbReference type="Gene3D" id="3.10.50.40">
    <property type="match status" value="1"/>
</dbReference>
<evidence type="ECO:0000259" key="7">
    <source>
        <dbReference type="PROSITE" id="PS50198"/>
    </source>
</evidence>
<evidence type="ECO:0000313" key="9">
    <source>
        <dbReference type="Proteomes" id="UP000249794"/>
    </source>
</evidence>
<evidence type="ECO:0000256" key="5">
    <source>
        <dbReference type="ARBA" id="ARBA00023235"/>
    </source>
</evidence>
<reference evidence="9" key="1">
    <citation type="submission" date="2018-04" db="EMBL/GenBank/DDBJ databases">
        <authorList>
            <person name="Cornet L."/>
        </authorList>
    </citation>
    <scope>NUCLEOTIDE SEQUENCE [LARGE SCALE GENOMIC DNA]</scope>
</reference>
<dbReference type="PROSITE" id="PS50198">
    <property type="entry name" value="PPIC_PPIASE_2"/>
    <property type="match status" value="1"/>
</dbReference>
<evidence type="ECO:0000256" key="4">
    <source>
        <dbReference type="ARBA" id="ARBA00023110"/>
    </source>
</evidence>
<accession>A0A2W4ZP09</accession>
<organism evidence="8 9">
    <name type="scientific">Phormidesmis priestleyi</name>
    <dbReference type="NCBI Taxonomy" id="268141"/>
    <lineage>
        <taxon>Bacteria</taxon>
        <taxon>Bacillati</taxon>
        <taxon>Cyanobacteriota</taxon>
        <taxon>Cyanophyceae</taxon>
        <taxon>Leptolyngbyales</taxon>
        <taxon>Leptolyngbyaceae</taxon>
        <taxon>Phormidesmis</taxon>
    </lineage>
</organism>
<sequence>MVGVLKIGQTVLDAPTLIAQLKQYQLMPRLVQEVVIDRAIAHIECDPQSALQAFCSKRGLFSQEQQQAWCQQQQQTREHMMLAAIRDYKLSKFQAETWGTEIESYFLQRKAQLDRVRYSLIRTKDASLAQEIYFRLSDDGASFAELASQYSEGQEAKTGGLIGPVELSVPHPVLARMLMVSKPNQLWAPTQIGEWLVIAKLEQFLPAQFDDTMRDRLLSEQFQEWLQQQIQETTVEEVELQPT</sequence>